<evidence type="ECO:0000256" key="2">
    <source>
        <dbReference type="ARBA" id="ARBA00023125"/>
    </source>
</evidence>
<dbReference type="PRINTS" id="PR00033">
    <property type="entry name" value="HTHASNC"/>
</dbReference>
<dbReference type="SMART" id="SM00344">
    <property type="entry name" value="HTH_ASNC"/>
    <property type="match status" value="1"/>
</dbReference>
<dbReference type="Gene3D" id="3.30.70.920">
    <property type="match status" value="1"/>
</dbReference>
<dbReference type="PROSITE" id="PS50956">
    <property type="entry name" value="HTH_ASNC_2"/>
    <property type="match status" value="1"/>
</dbReference>
<keyword evidence="6" id="KW-1185">Reference proteome</keyword>
<reference evidence="5 6" key="1">
    <citation type="submission" date="2023-09" db="EMBL/GenBank/DDBJ databases">
        <authorList>
            <person name="Rey-Velasco X."/>
        </authorList>
    </citation>
    <scope>NUCLEOTIDE SEQUENCE [LARGE SCALE GENOMIC DNA]</scope>
    <source>
        <strain evidence="5 6">P117</strain>
    </source>
</reference>
<dbReference type="EMBL" id="JAVRHX010000001">
    <property type="protein sequence ID" value="MDT0594377.1"/>
    <property type="molecule type" value="Genomic_DNA"/>
</dbReference>
<dbReference type="InterPro" id="IPR011008">
    <property type="entry name" value="Dimeric_a/b-barrel"/>
</dbReference>
<dbReference type="InterPro" id="IPR019885">
    <property type="entry name" value="Tscrpt_reg_HTH_AsnC-type_CS"/>
</dbReference>
<keyword evidence="3" id="KW-0804">Transcription</keyword>
<dbReference type="PANTHER" id="PTHR30154">
    <property type="entry name" value="LEUCINE-RESPONSIVE REGULATORY PROTEIN"/>
    <property type="match status" value="1"/>
</dbReference>
<proteinExistence type="predicted"/>
<dbReference type="InterPro" id="IPR036390">
    <property type="entry name" value="WH_DNA-bd_sf"/>
</dbReference>
<dbReference type="Pfam" id="PF01037">
    <property type="entry name" value="AsnC_trans_reg"/>
    <property type="match status" value="1"/>
</dbReference>
<keyword evidence="1" id="KW-0805">Transcription regulation</keyword>
<dbReference type="SUPFAM" id="SSF54909">
    <property type="entry name" value="Dimeric alpha+beta barrel"/>
    <property type="match status" value="1"/>
</dbReference>
<dbReference type="Pfam" id="PF13412">
    <property type="entry name" value="HTH_24"/>
    <property type="match status" value="1"/>
</dbReference>
<dbReference type="SUPFAM" id="SSF46785">
    <property type="entry name" value="Winged helix' DNA-binding domain"/>
    <property type="match status" value="1"/>
</dbReference>
<dbReference type="Gene3D" id="1.10.10.10">
    <property type="entry name" value="Winged helix-like DNA-binding domain superfamily/Winged helix DNA-binding domain"/>
    <property type="match status" value="1"/>
</dbReference>
<evidence type="ECO:0000313" key="5">
    <source>
        <dbReference type="EMBL" id="MDT0594377.1"/>
    </source>
</evidence>
<evidence type="ECO:0000256" key="1">
    <source>
        <dbReference type="ARBA" id="ARBA00023015"/>
    </source>
</evidence>
<organism evidence="5 6">
    <name type="scientific">Glaciecola petra</name>
    <dbReference type="NCBI Taxonomy" id="3075602"/>
    <lineage>
        <taxon>Bacteria</taxon>
        <taxon>Pseudomonadati</taxon>
        <taxon>Pseudomonadota</taxon>
        <taxon>Gammaproteobacteria</taxon>
        <taxon>Alteromonadales</taxon>
        <taxon>Alteromonadaceae</taxon>
        <taxon>Glaciecola</taxon>
    </lineage>
</organism>
<accession>A0ABU2ZP27</accession>
<keyword evidence="2" id="KW-0238">DNA-binding</keyword>
<gene>
    <name evidence="5" type="ORF">RM552_05940</name>
</gene>
<evidence type="ECO:0000259" key="4">
    <source>
        <dbReference type="PROSITE" id="PS50956"/>
    </source>
</evidence>
<evidence type="ECO:0000256" key="3">
    <source>
        <dbReference type="ARBA" id="ARBA00023163"/>
    </source>
</evidence>
<feature type="domain" description="HTH asnC-type" evidence="4">
    <location>
        <begin position="1"/>
        <end position="62"/>
    </location>
</feature>
<evidence type="ECO:0000313" key="6">
    <source>
        <dbReference type="Proteomes" id="UP001253545"/>
    </source>
</evidence>
<dbReference type="RefSeq" id="WP_311367852.1">
    <property type="nucleotide sequence ID" value="NZ_JAVRHX010000001.1"/>
</dbReference>
<dbReference type="InterPro" id="IPR019887">
    <property type="entry name" value="Tscrpt_reg_AsnC/Lrp_C"/>
</dbReference>
<dbReference type="InterPro" id="IPR000485">
    <property type="entry name" value="AsnC-type_HTH_dom"/>
</dbReference>
<dbReference type="PANTHER" id="PTHR30154:SF34">
    <property type="entry name" value="TRANSCRIPTIONAL REGULATOR AZLB"/>
    <property type="match status" value="1"/>
</dbReference>
<name>A0ABU2ZP27_9ALTE</name>
<comment type="caution">
    <text evidence="5">The sequence shown here is derived from an EMBL/GenBank/DDBJ whole genome shotgun (WGS) entry which is preliminary data.</text>
</comment>
<dbReference type="Proteomes" id="UP001253545">
    <property type="component" value="Unassembled WGS sequence"/>
</dbReference>
<protein>
    <submittedName>
        <fullName evidence="5">Lrp/AsnC family transcriptional regulator</fullName>
    </submittedName>
</protein>
<dbReference type="InterPro" id="IPR036388">
    <property type="entry name" value="WH-like_DNA-bd_sf"/>
</dbReference>
<dbReference type="InterPro" id="IPR019888">
    <property type="entry name" value="Tscrpt_reg_AsnC-like"/>
</dbReference>
<dbReference type="PROSITE" id="PS00519">
    <property type="entry name" value="HTH_ASNC_1"/>
    <property type="match status" value="1"/>
</dbReference>
<sequence>MDKIDRKILSVLEGDARISFADLALKVGLSKTPCWNRVKELELKGVISAYTARVDPYAIGLEVQAIVQLVLNFGQADAFEESVLRHEKILHCFAVTGDYDYVLHVVAKNIRDLDEFLRSELSQFSGVERFSTAISTRSIKEIGRLLPISEKDT</sequence>